<comment type="caution">
    <text evidence="3">The sequence shown here is derived from an EMBL/GenBank/DDBJ whole genome shotgun (WGS) entry which is preliminary data.</text>
</comment>
<reference evidence="3" key="1">
    <citation type="journal article" date="2014" name="Int. J. Syst. Evol. Microbiol.">
        <title>Complete genome sequence of Corynebacterium casei LMG S-19264T (=DSM 44701T), isolated from a smear-ripened cheese.</title>
        <authorList>
            <consortium name="US DOE Joint Genome Institute (JGI-PGF)"/>
            <person name="Walter F."/>
            <person name="Albersmeier A."/>
            <person name="Kalinowski J."/>
            <person name="Ruckert C."/>
        </authorList>
    </citation>
    <scope>NUCLEOTIDE SEQUENCE</scope>
    <source>
        <strain evidence="3">CGMCC 4.7368</strain>
    </source>
</reference>
<keyword evidence="1" id="KW-0808">Transferase</keyword>
<reference evidence="3" key="2">
    <citation type="submission" date="2020-09" db="EMBL/GenBank/DDBJ databases">
        <authorList>
            <person name="Sun Q."/>
            <person name="Zhou Y."/>
        </authorList>
    </citation>
    <scope>NUCLEOTIDE SEQUENCE</scope>
    <source>
        <strain evidence="3">CGMCC 4.7368</strain>
    </source>
</reference>
<name>A0A917YQH0_9ACTN</name>
<evidence type="ECO:0000313" key="3">
    <source>
        <dbReference type="EMBL" id="GGO64026.1"/>
    </source>
</evidence>
<keyword evidence="1" id="KW-0723">Serine/threonine-protein kinase</keyword>
<dbReference type="RefSeq" id="WP_225262217.1">
    <property type="nucleotide sequence ID" value="NZ_BMNH01000002.1"/>
</dbReference>
<dbReference type="InterPro" id="IPR036890">
    <property type="entry name" value="HATPase_C_sf"/>
</dbReference>
<accession>A0A917YQH0</accession>
<dbReference type="EMBL" id="BMNH01000002">
    <property type="protein sequence ID" value="GGO64026.1"/>
    <property type="molecule type" value="Genomic_DNA"/>
</dbReference>
<evidence type="ECO:0000313" key="4">
    <source>
        <dbReference type="Proteomes" id="UP000646523"/>
    </source>
</evidence>
<feature type="domain" description="Histidine kinase/HSP90-like ATPase" evidence="2">
    <location>
        <begin position="22"/>
        <end position="133"/>
    </location>
</feature>
<dbReference type="InterPro" id="IPR050267">
    <property type="entry name" value="Anti-sigma-factor_SerPK"/>
</dbReference>
<protein>
    <recommendedName>
        <fullName evidence="2">Histidine kinase/HSP90-like ATPase domain-containing protein</fullName>
    </recommendedName>
</protein>
<dbReference type="Proteomes" id="UP000646523">
    <property type="component" value="Unassembled WGS sequence"/>
</dbReference>
<dbReference type="PANTHER" id="PTHR35526:SF3">
    <property type="entry name" value="ANTI-SIGMA-F FACTOR RSBW"/>
    <property type="match status" value="1"/>
</dbReference>
<evidence type="ECO:0000256" key="1">
    <source>
        <dbReference type="ARBA" id="ARBA00022527"/>
    </source>
</evidence>
<dbReference type="CDD" id="cd16936">
    <property type="entry name" value="HATPase_RsbW-like"/>
    <property type="match status" value="1"/>
</dbReference>
<proteinExistence type="predicted"/>
<dbReference type="SUPFAM" id="SSF55874">
    <property type="entry name" value="ATPase domain of HSP90 chaperone/DNA topoisomerase II/histidine kinase"/>
    <property type="match status" value="1"/>
</dbReference>
<dbReference type="PANTHER" id="PTHR35526">
    <property type="entry name" value="ANTI-SIGMA-F FACTOR RSBW-RELATED"/>
    <property type="match status" value="1"/>
</dbReference>
<keyword evidence="1" id="KW-0418">Kinase</keyword>
<dbReference type="Gene3D" id="3.30.565.10">
    <property type="entry name" value="Histidine kinase-like ATPase, C-terminal domain"/>
    <property type="match status" value="1"/>
</dbReference>
<evidence type="ECO:0000259" key="2">
    <source>
        <dbReference type="Pfam" id="PF13581"/>
    </source>
</evidence>
<dbReference type="Pfam" id="PF13581">
    <property type="entry name" value="HATPase_c_2"/>
    <property type="match status" value="1"/>
</dbReference>
<dbReference type="InterPro" id="IPR003594">
    <property type="entry name" value="HATPase_dom"/>
</dbReference>
<sequence length="155" mass="16533">MNTDSGDVGPPPLFVTFFAESSLADTRAAVQRHAREQGLIGERLEDFVMAVNECLVNVLAHGGGQGRLRLWREGETLLCEVRDSGGGIPARYLDESELPEPSQLGGRGIWLIRRLTDGAVFATGPAGTTVLIAKKLPGGRAERSHRPASGSADRA</sequence>
<gene>
    <name evidence="3" type="ORF">GCM10012289_12490</name>
</gene>
<dbReference type="AlphaFoldDB" id="A0A917YQH0"/>
<dbReference type="GO" id="GO:0004674">
    <property type="term" value="F:protein serine/threonine kinase activity"/>
    <property type="evidence" value="ECO:0007669"/>
    <property type="project" value="UniProtKB-KW"/>
</dbReference>
<organism evidence="3 4">
    <name type="scientific">Nonomuraea cavernae</name>
    <dbReference type="NCBI Taxonomy" id="2045107"/>
    <lineage>
        <taxon>Bacteria</taxon>
        <taxon>Bacillati</taxon>
        <taxon>Actinomycetota</taxon>
        <taxon>Actinomycetes</taxon>
        <taxon>Streptosporangiales</taxon>
        <taxon>Streptosporangiaceae</taxon>
        <taxon>Nonomuraea</taxon>
    </lineage>
</organism>
<keyword evidence="4" id="KW-1185">Reference proteome</keyword>